<dbReference type="InterPro" id="IPR016169">
    <property type="entry name" value="FAD-bd_PCMH_sub2"/>
</dbReference>
<dbReference type="InterPro" id="IPR006094">
    <property type="entry name" value="Oxid_FAD_bind_N"/>
</dbReference>
<dbReference type="STRING" id="274537.BIU88_06430"/>
<evidence type="ECO:0000313" key="22">
    <source>
        <dbReference type="Proteomes" id="UP000095185"/>
    </source>
</evidence>
<dbReference type="NCBIfam" id="TIGR00179">
    <property type="entry name" value="murB"/>
    <property type="match status" value="1"/>
</dbReference>
<dbReference type="UniPathway" id="UPA00219"/>
<name>A0A1D8D3Z7_CHLLM</name>
<dbReference type="Gene3D" id="3.30.43.10">
    <property type="entry name" value="Uridine Diphospho-n-acetylenolpyruvylglucosamine Reductase, domain 2"/>
    <property type="match status" value="1"/>
</dbReference>
<feature type="active site" description="Proton donor" evidence="19">
    <location>
        <position position="219"/>
    </location>
</feature>
<dbReference type="SUPFAM" id="SSF56194">
    <property type="entry name" value="Uridine diphospho-N-Acetylenolpyruvylglucosamine reductase, MurB, C-terminal domain"/>
    <property type="match status" value="1"/>
</dbReference>
<evidence type="ECO:0000256" key="4">
    <source>
        <dbReference type="ARBA" id="ARBA00004752"/>
    </source>
</evidence>
<dbReference type="SUPFAM" id="SSF56176">
    <property type="entry name" value="FAD-binding/transporter-associated domain-like"/>
    <property type="match status" value="1"/>
</dbReference>
<evidence type="ECO:0000256" key="15">
    <source>
        <dbReference type="ARBA" id="ARBA00023306"/>
    </source>
</evidence>
<dbReference type="InterPro" id="IPR036318">
    <property type="entry name" value="FAD-bd_PCMH-like_sf"/>
</dbReference>
<evidence type="ECO:0000256" key="7">
    <source>
        <dbReference type="ARBA" id="ARBA00022490"/>
    </source>
</evidence>
<dbReference type="HAMAP" id="MF_00037">
    <property type="entry name" value="MurB"/>
    <property type="match status" value="1"/>
</dbReference>
<dbReference type="Gene3D" id="3.30.465.10">
    <property type="match status" value="1"/>
</dbReference>
<dbReference type="InterPro" id="IPR016166">
    <property type="entry name" value="FAD-bd_PCMH"/>
</dbReference>
<proteinExistence type="inferred from homology"/>
<comment type="cofactor">
    <cofactor evidence="1 19">
        <name>FAD</name>
        <dbReference type="ChEBI" id="CHEBI:57692"/>
    </cofactor>
</comment>
<evidence type="ECO:0000256" key="6">
    <source>
        <dbReference type="ARBA" id="ARBA00015188"/>
    </source>
</evidence>
<dbReference type="GO" id="GO:0008762">
    <property type="term" value="F:UDP-N-acetylmuramate dehydrogenase activity"/>
    <property type="evidence" value="ECO:0007669"/>
    <property type="project" value="UniProtKB-UniRule"/>
</dbReference>
<dbReference type="InterPro" id="IPR011601">
    <property type="entry name" value="MurB_C"/>
</dbReference>
<keyword evidence="8 19" id="KW-0132">Cell division</keyword>
<dbReference type="KEGG" id="clz:BIU88_06430"/>
<keyword evidence="15 19" id="KW-0131">Cell cycle</keyword>
<comment type="similarity">
    <text evidence="19">Belongs to the MurB family.</text>
</comment>
<evidence type="ECO:0000256" key="18">
    <source>
        <dbReference type="ARBA" id="ARBA00048914"/>
    </source>
</evidence>
<feature type="active site" evidence="19">
    <location>
        <position position="291"/>
    </location>
</feature>
<evidence type="ECO:0000256" key="2">
    <source>
        <dbReference type="ARBA" id="ARBA00003921"/>
    </source>
</evidence>
<evidence type="ECO:0000256" key="9">
    <source>
        <dbReference type="ARBA" id="ARBA00022630"/>
    </source>
</evidence>
<keyword evidence="16 19" id="KW-0961">Cell wall biogenesis/degradation</keyword>
<dbReference type="Pfam" id="PF02873">
    <property type="entry name" value="MurB_C"/>
    <property type="match status" value="1"/>
</dbReference>
<comment type="function">
    <text evidence="2 19">Cell wall formation.</text>
</comment>
<evidence type="ECO:0000256" key="5">
    <source>
        <dbReference type="ARBA" id="ARBA00012518"/>
    </source>
</evidence>
<accession>A0A1D8D3Z7</accession>
<protein>
    <recommendedName>
        <fullName evidence="6 19">UDP-N-acetylenolpyruvoylglucosamine reductase</fullName>
        <ecNumber evidence="5 19">1.3.1.98</ecNumber>
    </recommendedName>
    <alternativeName>
        <fullName evidence="17 19">UDP-N-acetylmuramate dehydrogenase</fullName>
    </alternativeName>
</protein>
<dbReference type="GO" id="GO:0009252">
    <property type="term" value="P:peptidoglycan biosynthetic process"/>
    <property type="evidence" value="ECO:0007669"/>
    <property type="project" value="UniProtKB-UniRule"/>
</dbReference>
<evidence type="ECO:0000256" key="1">
    <source>
        <dbReference type="ARBA" id="ARBA00001974"/>
    </source>
</evidence>
<dbReference type="EC" id="1.3.1.98" evidence="5 19"/>
<dbReference type="EMBL" id="CP017305">
    <property type="protein sequence ID" value="AOS83817.1"/>
    <property type="molecule type" value="Genomic_DNA"/>
</dbReference>
<evidence type="ECO:0000259" key="20">
    <source>
        <dbReference type="PROSITE" id="PS51387"/>
    </source>
</evidence>
<evidence type="ECO:0000256" key="19">
    <source>
        <dbReference type="HAMAP-Rule" id="MF_00037"/>
    </source>
</evidence>
<evidence type="ECO:0000256" key="17">
    <source>
        <dbReference type="ARBA" id="ARBA00031026"/>
    </source>
</evidence>
<evidence type="ECO:0000256" key="14">
    <source>
        <dbReference type="ARBA" id="ARBA00023002"/>
    </source>
</evidence>
<comment type="catalytic activity">
    <reaction evidence="18 19">
        <text>UDP-N-acetyl-alpha-D-muramate + NADP(+) = UDP-N-acetyl-3-O-(1-carboxyvinyl)-alpha-D-glucosamine + NADPH + H(+)</text>
        <dbReference type="Rhea" id="RHEA:12248"/>
        <dbReference type="ChEBI" id="CHEBI:15378"/>
        <dbReference type="ChEBI" id="CHEBI:57783"/>
        <dbReference type="ChEBI" id="CHEBI:58349"/>
        <dbReference type="ChEBI" id="CHEBI:68483"/>
        <dbReference type="ChEBI" id="CHEBI:70757"/>
        <dbReference type="EC" id="1.3.1.98"/>
    </reaction>
</comment>
<gene>
    <name evidence="19" type="primary">murB</name>
    <name evidence="21" type="ORF">BIU88_06430</name>
</gene>
<comment type="pathway">
    <text evidence="4 19">Cell wall biogenesis; peptidoglycan biosynthesis.</text>
</comment>
<keyword evidence="11 19" id="KW-0521">NADP</keyword>
<dbReference type="PROSITE" id="PS51387">
    <property type="entry name" value="FAD_PCMH"/>
    <property type="match status" value="1"/>
</dbReference>
<keyword evidence="22" id="KW-1185">Reference proteome</keyword>
<dbReference type="GO" id="GO:0051301">
    <property type="term" value="P:cell division"/>
    <property type="evidence" value="ECO:0007669"/>
    <property type="project" value="UniProtKB-KW"/>
</dbReference>
<evidence type="ECO:0000256" key="11">
    <source>
        <dbReference type="ARBA" id="ARBA00022857"/>
    </source>
</evidence>
<dbReference type="Proteomes" id="UP000095185">
    <property type="component" value="Chromosome"/>
</dbReference>
<evidence type="ECO:0000256" key="12">
    <source>
        <dbReference type="ARBA" id="ARBA00022960"/>
    </source>
</evidence>
<evidence type="ECO:0000256" key="10">
    <source>
        <dbReference type="ARBA" id="ARBA00022827"/>
    </source>
</evidence>
<comment type="subcellular location">
    <subcellularLocation>
        <location evidence="3 19">Cytoplasm</location>
    </subcellularLocation>
</comment>
<dbReference type="OrthoDB" id="9804753at2"/>
<dbReference type="GO" id="GO:0005829">
    <property type="term" value="C:cytosol"/>
    <property type="evidence" value="ECO:0007669"/>
    <property type="project" value="TreeGrafter"/>
</dbReference>
<dbReference type="AlphaFoldDB" id="A0A1D8D3Z7"/>
<keyword evidence="14 19" id="KW-0560">Oxidoreductase</keyword>
<dbReference type="GO" id="GO:0071555">
    <property type="term" value="P:cell wall organization"/>
    <property type="evidence" value="ECO:0007669"/>
    <property type="project" value="UniProtKB-KW"/>
</dbReference>
<keyword evidence="12 19" id="KW-0133">Cell shape</keyword>
<keyword evidence="13 19" id="KW-0573">Peptidoglycan synthesis</keyword>
<dbReference type="Pfam" id="PF01565">
    <property type="entry name" value="FAD_binding_4"/>
    <property type="match status" value="1"/>
</dbReference>
<dbReference type="PANTHER" id="PTHR21071">
    <property type="entry name" value="UDP-N-ACETYLENOLPYRUVOYLGLUCOSAMINE REDUCTASE"/>
    <property type="match status" value="1"/>
</dbReference>
<dbReference type="Gene3D" id="3.90.78.10">
    <property type="entry name" value="UDP-N-acetylenolpyruvoylglucosamine reductase, C-terminal domain"/>
    <property type="match status" value="1"/>
</dbReference>
<reference evidence="21" key="1">
    <citation type="submission" date="2016-09" db="EMBL/GenBank/DDBJ databases">
        <title>Genome sequence of Chlorobaculum limnaeum.</title>
        <authorList>
            <person name="Liu Z."/>
            <person name="Tank M."/>
            <person name="Bryant D.A."/>
        </authorList>
    </citation>
    <scope>NUCLEOTIDE SEQUENCE [LARGE SCALE GENOMIC DNA]</scope>
    <source>
        <strain evidence="21">DSM 1677</strain>
    </source>
</reference>
<evidence type="ECO:0000256" key="13">
    <source>
        <dbReference type="ARBA" id="ARBA00022984"/>
    </source>
</evidence>
<dbReference type="PANTHER" id="PTHR21071:SF4">
    <property type="entry name" value="UDP-N-ACETYLENOLPYRUVOYLGLUCOSAMINE REDUCTASE"/>
    <property type="match status" value="1"/>
</dbReference>
<keyword evidence="7 19" id="KW-0963">Cytoplasm</keyword>
<keyword evidence="10 19" id="KW-0274">FAD</keyword>
<dbReference type="CDD" id="cd09627">
    <property type="entry name" value="DOMON_murB_like"/>
    <property type="match status" value="1"/>
</dbReference>
<sequence length="530" mass="57842">MTETIFPCPCDERVLLETVGYYGIGGEARWVVHPRSVAELALALDRCRQLRLPVIIAGKGSNMLFSDEPFPGAVIVLDAMNRMFRVSGELFFCEAGVENTDAAIAIQRAGRSGGEWLYRLPGTIGATVRMNGRCYGREISGVTRSVVTVGLDGAVRWRSAEEVFLGYKETSLMQSPEIVAGAMLAFADEDDPDAIEARMREYGDDRDLKHQFDFPSCGSTFKNSYAAGKPSGQIFDALGFRGRREGGAQVSDHHANFIFNTGGAKAADVLKLCAAMRTDAREKAGVALELELQCAGLFETALLDACGIASTPEPSRPGYGWAGLLRFPDATDAAFPRTLLQGPVLDYFCRDAAFPAGITVEVEQLASLAEARSAPEQPFLRWTTLNESGAAFALRPEAPAGAFVDQLWESSVSELFIADGSGTGRYLEFEVTPQAHWLALRLDAPRQRTVGHETPSEELWRGQATPFASETGFGMELSYSLLEPIIHDDTLRLQCAISLGDERYGLFPWWHGEGAPDFHQPARYCVVRVG</sequence>
<keyword evidence="9 19" id="KW-0285">Flavoprotein</keyword>
<dbReference type="Gene3D" id="2.60.40.1190">
    <property type="match status" value="1"/>
</dbReference>
<evidence type="ECO:0000313" key="21">
    <source>
        <dbReference type="EMBL" id="AOS83817.1"/>
    </source>
</evidence>
<dbReference type="InterPro" id="IPR036635">
    <property type="entry name" value="MurB_C_sf"/>
</dbReference>
<dbReference type="GO" id="GO:0008360">
    <property type="term" value="P:regulation of cell shape"/>
    <property type="evidence" value="ECO:0007669"/>
    <property type="project" value="UniProtKB-KW"/>
</dbReference>
<evidence type="ECO:0000256" key="8">
    <source>
        <dbReference type="ARBA" id="ARBA00022618"/>
    </source>
</evidence>
<evidence type="ECO:0000256" key="16">
    <source>
        <dbReference type="ARBA" id="ARBA00023316"/>
    </source>
</evidence>
<dbReference type="InterPro" id="IPR016167">
    <property type="entry name" value="FAD-bd_PCMH_sub1"/>
</dbReference>
<evidence type="ECO:0000256" key="3">
    <source>
        <dbReference type="ARBA" id="ARBA00004496"/>
    </source>
</evidence>
<organism evidence="21 22">
    <name type="scientific">Chlorobaculum limnaeum</name>
    <dbReference type="NCBI Taxonomy" id="274537"/>
    <lineage>
        <taxon>Bacteria</taxon>
        <taxon>Pseudomonadati</taxon>
        <taxon>Chlorobiota</taxon>
        <taxon>Chlorobiia</taxon>
        <taxon>Chlorobiales</taxon>
        <taxon>Chlorobiaceae</taxon>
        <taxon>Chlorobaculum</taxon>
    </lineage>
</organism>
<comment type="caution">
    <text evidence="19">Lacks conserved residue(s) required for the propagation of feature annotation.</text>
</comment>
<dbReference type="GO" id="GO:0071949">
    <property type="term" value="F:FAD binding"/>
    <property type="evidence" value="ECO:0007669"/>
    <property type="project" value="InterPro"/>
</dbReference>
<dbReference type="InterPro" id="IPR003170">
    <property type="entry name" value="MurB"/>
</dbReference>
<feature type="domain" description="FAD-binding PCMH-type" evidence="20">
    <location>
        <begin position="23"/>
        <end position="189"/>
    </location>
</feature>
<dbReference type="RefSeq" id="WP_069809725.1">
    <property type="nucleotide sequence ID" value="NZ_CP017305.1"/>
</dbReference>